<keyword evidence="9" id="KW-0732">Signal</keyword>
<dbReference type="GO" id="GO:0005506">
    <property type="term" value="F:iron ion binding"/>
    <property type="evidence" value="ECO:0007669"/>
    <property type="project" value="InterPro"/>
</dbReference>
<dbReference type="InterPro" id="IPR050364">
    <property type="entry name" value="Cytochrome_P450_fung"/>
</dbReference>
<dbReference type="STRING" id="68775.A0A5C3LNR8"/>
<evidence type="ECO:0000256" key="8">
    <source>
        <dbReference type="ARBA" id="ARBA00023033"/>
    </source>
</evidence>
<evidence type="ECO:0000256" key="9">
    <source>
        <dbReference type="SAM" id="SignalP"/>
    </source>
</evidence>
<dbReference type="OrthoDB" id="2789670at2759"/>
<evidence type="ECO:0000313" key="10">
    <source>
        <dbReference type="EMBL" id="TFK33958.1"/>
    </source>
</evidence>
<name>A0A5C3LNR8_9AGAR</name>
<keyword evidence="11" id="KW-1185">Reference proteome</keyword>
<comment type="similarity">
    <text evidence="3">Belongs to the cytochrome P450 family.</text>
</comment>
<evidence type="ECO:0000256" key="6">
    <source>
        <dbReference type="ARBA" id="ARBA00023002"/>
    </source>
</evidence>
<dbReference type="GO" id="GO:0016705">
    <property type="term" value="F:oxidoreductase activity, acting on paired donors, with incorporation or reduction of molecular oxygen"/>
    <property type="evidence" value="ECO:0007669"/>
    <property type="project" value="InterPro"/>
</dbReference>
<evidence type="ECO:0000256" key="5">
    <source>
        <dbReference type="ARBA" id="ARBA00022723"/>
    </source>
</evidence>
<dbReference type="Pfam" id="PF00067">
    <property type="entry name" value="p450"/>
    <property type="match status" value="1"/>
</dbReference>
<dbReference type="AlphaFoldDB" id="A0A5C3LNR8"/>
<comment type="pathway">
    <text evidence="2">Secondary metabolite biosynthesis.</text>
</comment>
<dbReference type="Gene3D" id="1.10.630.10">
    <property type="entry name" value="Cytochrome P450"/>
    <property type="match status" value="1"/>
</dbReference>
<evidence type="ECO:0000256" key="3">
    <source>
        <dbReference type="ARBA" id="ARBA00010617"/>
    </source>
</evidence>
<feature type="chain" id="PRO_5023129066" evidence="9">
    <location>
        <begin position="27"/>
        <end position="530"/>
    </location>
</feature>
<sequence>MPRAFTQWPGLLGSVVRLWLLIEIQQSEIQGVEFLRLETEQDARRRQNMEGEGRLHQGQGYVEVSEETTGILEYCYVSLPTKMAEKHNELSGPTNVNILGTPWIESTQSHYRERRKNLRCSQQLQNRQDGGTLYSTLGRDGLGTRMCLTHGGVPDPTIGSIPLKLIPMFGQLCGNFLNPGAIRTKIQFRIRVCLLLPRVLSPDNLCFARRSGGLPLPPGPKGHPLIGNLRDLPTSFEWITYHKWCKDFGKFPAPLIDTDTLHQNLAGTSLIVLDTSEAATELLERRSSLYSGRARMPMVNELMGWNFNFGFMPYDLETSNRFKSFSSKRKHRRLMHQTFHPTAARKFRPHEIKATHGLLRRLLESPDDLIGNLRQMTGETIISIAYGLQVPEWVPGAGFKRKAKEWKRLARRMIELPYEAAKNSIAKGEADDSFVSFSLQKIDEGTNDDAYQEDIIQGTAGTMYTEVILTGSDTTVSAIASCILGLLEHPHNLQKARKDIDSVVESGHLPTFEDENALPYVTAITMEALR</sequence>
<evidence type="ECO:0000256" key="7">
    <source>
        <dbReference type="ARBA" id="ARBA00023004"/>
    </source>
</evidence>
<feature type="signal peptide" evidence="9">
    <location>
        <begin position="1"/>
        <end position="26"/>
    </location>
</feature>
<gene>
    <name evidence="10" type="ORF">BDQ12DRAFT_669783</name>
</gene>
<dbReference type="PANTHER" id="PTHR46300:SF7">
    <property type="entry name" value="P450, PUTATIVE (EUROFUNG)-RELATED"/>
    <property type="match status" value="1"/>
</dbReference>
<dbReference type="EMBL" id="ML213638">
    <property type="protein sequence ID" value="TFK33958.1"/>
    <property type="molecule type" value="Genomic_DNA"/>
</dbReference>
<dbReference type="PRINTS" id="PR00463">
    <property type="entry name" value="EP450I"/>
</dbReference>
<dbReference type="InterPro" id="IPR001128">
    <property type="entry name" value="Cyt_P450"/>
</dbReference>
<keyword evidence="8" id="KW-0503">Monooxygenase</keyword>
<accession>A0A5C3LNR8</accession>
<evidence type="ECO:0000256" key="4">
    <source>
        <dbReference type="ARBA" id="ARBA00022617"/>
    </source>
</evidence>
<dbReference type="SUPFAM" id="SSF48264">
    <property type="entry name" value="Cytochrome P450"/>
    <property type="match status" value="1"/>
</dbReference>
<proteinExistence type="inferred from homology"/>
<protein>
    <submittedName>
        <fullName evidence="10">Cytochrome P450</fullName>
    </submittedName>
</protein>
<dbReference type="GO" id="GO:0020037">
    <property type="term" value="F:heme binding"/>
    <property type="evidence" value="ECO:0007669"/>
    <property type="project" value="InterPro"/>
</dbReference>
<reference evidence="10 11" key="1">
    <citation type="journal article" date="2019" name="Nat. Ecol. Evol.">
        <title>Megaphylogeny resolves global patterns of mushroom evolution.</title>
        <authorList>
            <person name="Varga T."/>
            <person name="Krizsan K."/>
            <person name="Foldi C."/>
            <person name="Dima B."/>
            <person name="Sanchez-Garcia M."/>
            <person name="Sanchez-Ramirez S."/>
            <person name="Szollosi G.J."/>
            <person name="Szarkandi J.G."/>
            <person name="Papp V."/>
            <person name="Albert L."/>
            <person name="Andreopoulos W."/>
            <person name="Angelini C."/>
            <person name="Antonin V."/>
            <person name="Barry K.W."/>
            <person name="Bougher N.L."/>
            <person name="Buchanan P."/>
            <person name="Buyck B."/>
            <person name="Bense V."/>
            <person name="Catcheside P."/>
            <person name="Chovatia M."/>
            <person name="Cooper J."/>
            <person name="Damon W."/>
            <person name="Desjardin D."/>
            <person name="Finy P."/>
            <person name="Geml J."/>
            <person name="Haridas S."/>
            <person name="Hughes K."/>
            <person name="Justo A."/>
            <person name="Karasinski D."/>
            <person name="Kautmanova I."/>
            <person name="Kiss B."/>
            <person name="Kocsube S."/>
            <person name="Kotiranta H."/>
            <person name="LaButti K.M."/>
            <person name="Lechner B.E."/>
            <person name="Liimatainen K."/>
            <person name="Lipzen A."/>
            <person name="Lukacs Z."/>
            <person name="Mihaltcheva S."/>
            <person name="Morgado L.N."/>
            <person name="Niskanen T."/>
            <person name="Noordeloos M.E."/>
            <person name="Ohm R.A."/>
            <person name="Ortiz-Santana B."/>
            <person name="Ovrebo C."/>
            <person name="Racz N."/>
            <person name="Riley R."/>
            <person name="Savchenko A."/>
            <person name="Shiryaev A."/>
            <person name="Soop K."/>
            <person name="Spirin V."/>
            <person name="Szebenyi C."/>
            <person name="Tomsovsky M."/>
            <person name="Tulloss R.E."/>
            <person name="Uehling J."/>
            <person name="Grigoriev I.V."/>
            <person name="Vagvolgyi C."/>
            <person name="Papp T."/>
            <person name="Martin F.M."/>
            <person name="Miettinen O."/>
            <person name="Hibbett D.S."/>
            <person name="Nagy L.G."/>
        </authorList>
    </citation>
    <scope>NUCLEOTIDE SEQUENCE [LARGE SCALE GENOMIC DNA]</scope>
    <source>
        <strain evidence="10 11">CBS 166.37</strain>
    </source>
</reference>
<keyword evidence="6" id="KW-0560">Oxidoreductase</keyword>
<keyword evidence="5" id="KW-0479">Metal-binding</keyword>
<dbReference type="PANTHER" id="PTHR46300">
    <property type="entry name" value="P450, PUTATIVE (EUROFUNG)-RELATED-RELATED"/>
    <property type="match status" value="1"/>
</dbReference>
<keyword evidence="4" id="KW-0349">Heme</keyword>
<dbReference type="Proteomes" id="UP000308652">
    <property type="component" value="Unassembled WGS sequence"/>
</dbReference>
<evidence type="ECO:0000313" key="11">
    <source>
        <dbReference type="Proteomes" id="UP000308652"/>
    </source>
</evidence>
<dbReference type="InterPro" id="IPR002401">
    <property type="entry name" value="Cyt_P450_E_grp-I"/>
</dbReference>
<dbReference type="InterPro" id="IPR036396">
    <property type="entry name" value="Cyt_P450_sf"/>
</dbReference>
<evidence type="ECO:0000256" key="2">
    <source>
        <dbReference type="ARBA" id="ARBA00005179"/>
    </source>
</evidence>
<dbReference type="GO" id="GO:0004497">
    <property type="term" value="F:monooxygenase activity"/>
    <property type="evidence" value="ECO:0007669"/>
    <property type="project" value="UniProtKB-KW"/>
</dbReference>
<evidence type="ECO:0000256" key="1">
    <source>
        <dbReference type="ARBA" id="ARBA00001971"/>
    </source>
</evidence>
<organism evidence="10 11">
    <name type="scientific">Crucibulum laeve</name>
    <dbReference type="NCBI Taxonomy" id="68775"/>
    <lineage>
        <taxon>Eukaryota</taxon>
        <taxon>Fungi</taxon>
        <taxon>Dikarya</taxon>
        <taxon>Basidiomycota</taxon>
        <taxon>Agaricomycotina</taxon>
        <taxon>Agaricomycetes</taxon>
        <taxon>Agaricomycetidae</taxon>
        <taxon>Agaricales</taxon>
        <taxon>Agaricineae</taxon>
        <taxon>Nidulariaceae</taxon>
        <taxon>Crucibulum</taxon>
    </lineage>
</organism>
<comment type="cofactor">
    <cofactor evidence="1">
        <name>heme</name>
        <dbReference type="ChEBI" id="CHEBI:30413"/>
    </cofactor>
</comment>
<keyword evidence="7" id="KW-0408">Iron</keyword>